<evidence type="ECO:0000256" key="4">
    <source>
        <dbReference type="RuleBase" id="RU003690"/>
    </source>
</evidence>
<keyword evidence="3" id="KW-0326">Glycosidase</keyword>
<dbReference type="InterPro" id="IPR033132">
    <property type="entry name" value="GH_1_N_CS"/>
</dbReference>
<keyword evidence="7" id="KW-1185">Reference proteome</keyword>
<dbReference type="InterPro" id="IPR017853">
    <property type="entry name" value="GH"/>
</dbReference>
<proteinExistence type="inferred from homology"/>
<reference evidence="6 7" key="1">
    <citation type="journal article" date="2024" name="BMC Genomics">
        <title>De novo assembly and annotation of Popillia japonica's genome with initial clues to its potential as an invasive pest.</title>
        <authorList>
            <person name="Cucini C."/>
            <person name="Boschi S."/>
            <person name="Funari R."/>
            <person name="Cardaioli E."/>
            <person name="Iannotti N."/>
            <person name="Marturano G."/>
            <person name="Paoli F."/>
            <person name="Bruttini M."/>
            <person name="Carapelli A."/>
            <person name="Frati F."/>
            <person name="Nardi F."/>
        </authorList>
    </citation>
    <scope>NUCLEOTIDE SEQUENCE [LARGE SCALE GENOMIC DNA]</scope>
    <source>
        <strain evidence="6">DMR45628</strain>
    </source>
</reference>
<dbReference type="GO" id="GO:0005975">
    <property type="term" value="P:carbohydrate metabolic process"/>
    <property type="evidence" value="ECO:0007669"/>
    <property type="project" value="InterPro"/>
</dbReference>
<evidence type="ECO:0000256" key="2">
    <source>
        <dbReference type="ARBA" id="ARBA00022801"/>
    </source>
</evidence>
<keyword evidence="5" id="KW-0732">Signal</keyword>
<organism evidence="6 7">
    <name type="scientific">Popillia japonica</name>
    <name type="common">Japanese beetle</name>
    <dbReference type="NCBI Taxonomy" id="7064"/>
    <lineage>
        <taxon>Eukaryota</taxon>
        <taxon>Metazoa</taxon>
        <taxon>Ecdysozoa</taxon>
        <taxon>Arthropoda</taxon>
        <taxon>Hexapoda</taxon>
        <taxon>Insecta</taxon>
        <taxon>Pterygota</taxon>
        <taxon>Neoptera</taxon>
        <taxon>Endopterygota</taxon>
        <taxon>Coleoptera</taxon>
        <taxon>Polyphaga</taxon>
        <taxon>Scarabaeiformia</taxon>
        <taxon>Scarabaeidae</taxon>
        <taxon>Rutelinae</taxon>
        <taxon>Popillia</taxon>
    </lineage>
</organism>
<evidence type="ECO:0000313" key="6">
    <source>
        <dbReference type="EMBL" id="KAK9736683.1"/>
    </source>
</evidence>
<sequence length="334" mass="37842">MRTTILLVCLAYFSKAQQLSFDDNFRFGVATASYQVEGAWNEDGKGENIWDHLTHTQSDYIDDQSTGDIACDTYHKTAQDVQLLVDLDVQLLVDLGVDFYRFSISWSRIFPSGHANYINQAGVDYYNGLINELLANGITPMVTMYHWDLPQPLQEIGGWPNPILVDYFVDYADALFSNFGDRVTEWITFNEPHQVCGNGYSSGDLAPAYTQDGIGGYWCSYTLLMAHARTYELYNNNYRETQQGRIGFTMHGIWALAASDADEDVQAAENYVQFYFGWFAHPIYSSEGDFPAVMKERIAQLSEEEGFARSRLPTFTDEEVELLRGSADFLGQTS</sequence>
<comment type="caution">
    <text evidence="6">The sequence shown here is derived from an EMBL/GenBank/DDBJ whole genome shotgun (WGS) entry which is preliminary data.</text>
</comment>
<dbReference type="Proteomes" id="UP001458880">
    <property type="component" value="Unassembled WGS sequence"/>
</dbReference>
<dbReference type="InterPro" id="IPR001360">
    <property type="entry name" value="Glyco_hydro_1"/>
</dbReference>
<dbReference type="SUPFAM" id="SSF51445">
    <property type="entry name" value="(Trans)glycosidases"/>
    <property type="match status" value="1"/>
</dbReference>
<comment type="similarity">
    <text evidence="1 4">Belongs to the glycosyl hydrolase 1 family.</text>
</comment>
<dbReference type="GO" id="GO:0008422">
    <property type="term" value="F:beta-glucosidase activity"/>
    <property type="evidence" value="ECO:0007669"/>
    <property type="project" value="TreeGrafter"/>
</dbReference>
<name>A0AAW1LSN7_POPJA</name>
<dbReference type="PROSITE" id="PS00653">
    <property type="entry name" value="GLYCOSYL_HYDROL_F1_2"/>
    <property type="match status" value="1"/>
</dbReference>
<dbReference type="PANTHER" id="PTHR10353:SF36">
    <property type="entry name" value="LP05116P"/>
    <property type="match status" value="1"/>
</dbReference>
<keyword evidence="2 6" id="KW-0378">Hydrolase</keyword>
<protein>
    <submittedName>
        <fullName evidence="6">Glycosyl hydrolase family 1</fullName>
    </submittedName>
</protein>
<dbReference type="PANTHER" id="PTHR10353">
    <property type="entry name" value="GLYCOSYL HYDROLASE"/>
    <property type="match status" value="1"/>
</dbReference>
<gene>
    <name evidence="6" type="ORF">QE152_g11367</name>
</gene>
<feature type="signal peptide" evidence="5">
    <location>
        <begin position="1"/>
        <end position="16"/>
    </location>
</feature>
<accession>A0AAW1LSN7</accession>
<dbReference type="AlphaFoldDB" id="A0AAW1LSN7"/>
<evidence type="ECO:0000256" key="5">
    <source>
        <dbReference type="SAM" id="SignalP"/>
    </source>
</evidence>
<dbReference type="Pfam" id="PF00232">
    <property type="entry name" value="Glyco_hydro_1"/>
    <property type="match status" value="1"/>
</dbReference>
<evidence type="ECO:0000313" key="7">
    <source>
        <dbReference type="Proteomes" id="UP001458880"/>
    </source>
</evidence>
<feature type="chain" id="PRO_5043362781" evidence="5">
    <location>
        <begin position="17"/>
        <end position="334"/>
    </location>
</feature>
<dbReference type="Gene3D" id="3.20.20.80">
    <property type="entry name" value="Glycosidases"/>
    <property type="match status" value="1"/>
</dbReference>
<evidence type="ECO:0000256" key="1">
    <source>
        <dbReference type="ARBA" id="ARBA00010838"/>
    </source>
</evidence>
<evidence type="ECO:0000256" key="3">
    <source>
        <dbReference type="ARBA" id="ARBA00023295"/>
    </source>
</evidence>
<dbReference type="EMBL" id="JASPKY010000110">
    <property type="protein sequence ID" value="KAK9736683.1"/>
    <property type="molecule type" value="Genomic_DNA"/>
</dbReference>